<dbReference type="InterPro" id="IPR000515">
    <property type="entry name" value="MetI-like"/>
</dbReference>
<evidence type="ECO:0000313" key="7">
    <source>
        <dbReference type="EMBL" id="MFC7189788.1"/>
    </source>
</evidence>
<keyword evidence="5" id="KW-0813">Transport</keyword>
<sequence>MIRLMPGGPMDFLRAQMSQQVGGQMTQAEMDRKLELFTNMHPDRPLHEQYFGYIEHVLSGDLGRSIWYNEPVAEILGAAMPWTIFISIVSLVVIYAAGVSLGAIMAYIEGSKFDISSSMLSIVITSVPFYIVAIVLVWFLGYQWGLFPISGQFGENVRPGYNTAFIQSILYYGALPIISLVLAGFGRIALSMRGNSIQTLGADYLRVARLRGLSQRRIALRYVARNAFLPMYTGMMISIGTLFGSSIILEQIFSYPGVGYYMFRAVSSRDYP</sequence>
<evidence type="ECO:0000256" key="3">
    <source>
        <dbReference type="ARBA" id="ARBA00022989"/>
    </source>
</evidence>
<dbReference type="PANTHER" id="PTHR43376">
    <property type="entry name" value="OLIGOPEPTIDE TRANSPORT SYSTEM PERMEASE PROTEIN"/>
    <property type="match status" value="1"/>
</dbReference>
<evidence type="ECO:0000256" key="4">
    <source>
        <dbReference type="ARBA" id="ARBA00023136"/>
    </source>
</evidence>
<evidence type="ECO:0000256" key="5">
    <source>
        <dbReference type="RuleBase" id="RU363032"/>
    </source>
</evidence>
<protein>
    <submittedName>
        <fullName evidence="7">ABC transporter permease</fullName>
    </submittedName>
</protein>
<feature type="transmembrane region" description="Helical" evidence="5">
    <location>
        <begin position="227"/>
        <end position="249"/>
    </location>
</feature>
<name>A0ABD5YQA6_9EURY</name>
<organism evidence="7 8">
    <name type="scientific">Halocatena marina</name>
    <dbReference type="NCBI Taxonomy" id="2934937"/>
    <lineage>
        <taxon>Archaea</taxon>
        <taxon>Methanobacteriati</taxon>
        <taxon>Methanobacteriota</taxon>
        <taxon>Stenosarchaea group</taxon>
        <taxon>Halobacteria</taxon>
        <taxon>Halobacteriales</taxon>
        <taxon>Natronomonadaceae</taxon>
        <taxon>Halocatena</taxon>
    </lineage>
</organism>
<evidence type="ECO:0000256" key="1">
    <source>
        <dbReference type="ARBA" id="ARBA00004141"/>
    </source>
</evidence>
<feature type="transmembrane region" description="Helical" evidence="5">
    <location>
        <begin position="164"/>
        <end position="185"/>
    </location>
</feature>
<evidence type="ECO:0000256" key="2">
    <source>
        <dbReference type="ARBA" id="ARBA00022692"/>
    </source>
</evidence>
<dbReference type="AlphaFoldDB" id="A0ABD5YQA6"/>
<comment type="similarity">
    <text evidence="5">Belongs to the binding-protein-dependent transport system permease family.</text>
</comment>
<gene>
    <name evidence="7" type="ORF">ACFQL7_07915</name>
</gene>
<dbReference type="GO" id="GO:0005886">
    <property type="term" value="C:plasma membrane"/>
    <property type="evidence" value="ECO:0007669"/>
    <property type="project" value="UniProtKB-SubCell"/>
</dbReference>
<accession>A0ABD5YQA6</accession>
<keyword evidence="3 5" id="KW-1133">Transmembrane helix</keyword>
<feature type="transmembrane region" description="Helical" evidence="5">
    <location>
        <begin position="120"/>
        <end position="144"/>
    </location>
</feature>
<feature type="domain" description="ABC transmembrane type-1" evidence="6">
    <location>
        <begin position="80"/>
        <end position="272"/>
    </location>
</feature>
<keyword evidence="2 5" id="KW-0812">Transmembrane</keyword>
<dbReference type="InterPro" id="IPR035906">
    <property type="entry name" value="MetI-like_sf"/>
</dbReference>
<dbReference type="PROSITE" id="PS50928">
    <property type="entry name" value="ABC_TM1"/>
    <property type="match status" value="1"/>
</dbReference>
<dbReference type="PANTHER" id="PTHR43376:SF1">
    <property type="entry name" value="OLIGOPEPTIDE TRANSPORT SYSTEM PERMEASE PROTEIN"/>
    <property type="match status" value="1"/>
</dbReference>
<dbReference type="EMBL" id="JBHTAX010000001">
    <property type="protein sequence ID" value="MFC7189788.1"/>
    <property type="molecule type" value="Genomic_DNA"/>
</dbReference>
<dbReference type="Proteomes" id="UP001596417">
    <property type="component" value="Unassembled WGS sequence"/>
</dbReference>
<dbReference type="SUPFAM" id="SSF161098">
    <property type="entry name" value="MetI-like"/>
    <property type="match status" value="1"/>
</dbReference>
<dbReference type="Pfam" id="PF00528">
    <property type="entry name" value="BPD_transp_1"/>
    <property type="match status" value="1"/>
</dbReference>
<proteinExistence type="inferred from homology"/>
<comment type="subcellular location">
    <subcellularLocation>
        <location evidence="5">Cell membrane</location>
        <topology evidence="5">Multi-pass membrane protein</topology>
    </subcellularLocation>
    <subcellularLocation>
        <location evidence="1">Membrane</location>
        <topology evidence="1">Multi-pass membrane protein</topology>
    </subcellularLocation>
</comment>
<keyword evidence="4 5" id="KW-0472">Membrane</keyword>
<dbReference type="Gene3D" id="1.10.3720.10">
    <property type="entry name" value="MetI-like"/>
    <property type="match status" value="1"/>
</dbReference>
<keyword evidence="8" id="KW-1185">Reference proteome</keyword>
<reference evidence="7 8" key="1">
    <citation type="journal article" date="2019" name="Int. J. Syst. Evol. Microbiol.">
        <title>The Global Catalogue of Microorganisms (GCM) 10K type strain sequencing project: providing services to taxonomists for standard genome sequencing and annotation.</title>
        <authorList>
            <consortium name="The Broad Institute Genomics Platform"/>
            <consortium name="The Broad Institute Genome Sequencing Center for Infectious Disease"/>
            <person name="Wu L."/>
            <person name="Ma J."/>
        </authorList>
    </citation>
    <scope>NUCLEOTIDE SEQUENCE [LARGE SCALE GENOMIC DNA]</scope>
    <source>
        <strain evidence="7 8">RDMS1</strain>
    </source>
</reference>
<dbReference type="CDD" id="cd06261">
    <property type="entry name" value="TM_PBP2"/>
    <property type="match status" value="1"/>
</dbReference>
<feature type="transmembrane region" description="Helical" evidence="5">
    <location>
        <begin position="84"/>
        <end position="108"/>
    </location>
</feature>
<evidence type="ECO:0000313" key="8">
    <source>
        <dbReference type="Proteomes" id="UP001596417"/>
    </source>
</evidence>
<evidence type="ECO:0000259" key="6">
    <source>
        <dbReference type="PROSITE" id="PS50928"/>
    </source>
</evidence>
<comment type="caution">
    <text evidence="7">The sequence shown here is derived from an EMBL/GenBank/DDBJ whole genome shotgun (WGS) entry which is preliminary data.</text>
</comment>